<name>A0A6A4PLJ2_LUPAL</name>
<keyword evidence="2" id="KW-1185">Reference proteome</keyword>
<sequence length="80" mass="9392">MHLHLPIYIISQHSYNITLSLPYSFISNLSLFSQHAFGSTCSRISLKWHQASSPLSCESTATRFLHFLYSKWRKKQELEF</sequence>
<dbReference type="EMBL" id="WOCE01000012">
    <property type="protein sequence ID" value="KAE9602389.1"/>
    <property type="molecule type" value="Genomic_DNA"/>
</dbReference>
<gene>
    <name evidence="1" type="ORF">Lalb_Chr12g0199071</name>
</gene>
<evidence type="ECO:0000313" key="2">
    <source>
        <dbReference type="Proteomes" id="UP000447434"/>
    </source>
</evidence>
<comment type="caution">
    <text evidence="1">The sequence shown here is derived from an EMBL/GenBank/DDBJ whole genome shotgun (WGS) entry which is preliminary data.</text>
</comment>
<dbReference type="Proteomes" id="UP000447434">
    <property type="component" value="Chromosome 12"/>
</dbReference>
<organism evidence="1 2">
    <name type="scientific">Lupinus albus</name>
    <name type="common">White lupine</name>
    <name type="synonym">Lupinus termis</name>
    <dbReference type="NCBI Taxonomy" id="3870"/>
    <lineage>
        <taxon>Eukaryota</taxon>
        <taxon>Viridiplantae</taxon>
        <taxon>Streptophyta</taxon>
        <taxon>Embryophyta</taxon>
        <taxon>Tracheophyta</taxon>
        <taxon>Spermatophyta</taxon>
        <taxon>Magnoliopsida</taxon>
        <taxon>eudicotyledons</taxon>
        <taxon>Gunneridae</taxon>
        <taxon>Pentapetalae</taxon>
        <taxon>rosids</taxon>
        <taxon>fabids</taxon>
        <taxon>Fabales</taxon>
        <taxon>Fabaceae</taxon>
        <taxon>Papilionoideae</taxon>
        <taxon>50 kb inversion clade</taxon>
        <taxon>genistoids sensu lato</taxon>
        <taxon>core genistoids</taxon>
        <taxon>Genisteae</taxon>
        <taxon>Lupinus</taxon>
    </lineage>
</organism>
<reference evidence="2" key="1">
    <citation type="journal article" date="2020" name="Nat. Commun.">
        <title>Genome sequence of the cluster root forming white lupin.</title>
        <authorList>
            <person name="Hufnagel B."/>
            <person name="Marques A."/>
            <person name="Soriano A."/>
            <person name="Marques L."/>
            <person name="Divol F."/>
            <person name="Doumas P."/>
            <person name="Sallet E."/>
            <person name="Mancinotti D."/>
            <person name="Carrere S."/>
            <person name="Marande W."/>
            <person name="Arribat S."/>
            <person name="Keller J."/>
            <person name="Huneau C."/>
            <person name="Blein T."/>
            <person name="Aime D."/>
            <person name="Laguerre M."/>
            <person name="Taylor J."/>
            <person name="Schubert V."/>
            <person name="Nelson M."/>
            <person name="Geu-Flores F."/>
            <person name="Crespi M."/>
            <person name="Gallardo-Guerrero K."/>
            <person name="Delaux P.-M."/>
            <person name="Salse J."/>
            <person name="Berges H."/>
            <person name="Guyot R."/>
            <person name="Gouzy J."/>
            <person name="Peret B."/>
        </authorList>
    </citation>
    <scope>NUCLEOTIDE SEQUENCE [LARGE SCALE GENOMIC DNA]</scope>
    <source>
        <strain evidence="2">cv. Amiga</strain>
    </source>
</reference>
<accession>A0A6A4PLJ2</accession>
<dbReference type="AlphaFoldDB" id="A0A6A4PLJ2"/>
<protein>
    <submittedName>
        <fullName evidence="1">Uncharacterized protein</fullName>
    </submittedName>
</protein>
<evidence type="ECO:0000313" key="1">
    <source>
        <dbReference type="EMBL" id="KAE9602389.1"/>
    </source>
</evidence>
<proteinExistence type="predicted"/>